<accession>A0A2Z2NPH0</accession>
<evidence type="ECO:0000256" key="1">
    <source>
        <dbReference type="PROSITE-ProRule" id="PRU00339"/>
    </source>
</evidence>
<dbReference type="KEGG" id="gai:IMCC3135_16500"/>
<sequence>MLRWLRSTELRSVACTIGLVLVTGGVFSGVALGDQTAPELPGLFEQLLDARDDPEVQALENEIWRHWLVAPDPISELLMSRISRAMAVEELDVALRLCNQLVESAPDFAEGWNRRATLHYLMGDFNSSVADIGETLIREPRHFGAISGLGLIFMRQNKLEAALEVFEQVLIISPGSVSASRNAERILKALSTEI</sequence>
<name>A0A2Z2NPH0_9GAMM</name>
<dbReference type="EMBL" id="CP018632">
    <property type="protein sequence ID" value="ASJ73382.1"/>
    <property type="molecule type" value="Genomic_DNA"/>
</dbReference>
<reference evidence="2 3" key="1">
    <citation type="submission" date="2016-12" db="EMBL/GenBank/DDBJ databases">
        <authorList>
            <person name="Song W.-J."/>
            <person name="Kurnit D.M."/>
        </authorList>
    </citation>
    <scope>NUCLEOTIDE SEQUENCE [LARGE SCALE GENOMIC DNA]</scope>
    <source>
        <strain evidence="2 3">IMCC3135</strain>
    </source>
</reference>
<dbReference type="Proteomes" id="UP000250079">
    <property type="component" value="Chromosome"/>
</dbReference>
<dbReference type="OrthoDB" id="6193797at2"/>
<dbReference type="SUPFAM" id="SSF48452">
    <property type="entry name" value="TPR-like"/>
    <property type="match status" value="1"/>
</dbReference>
<dbReference type="Gene3D" id="1.25.40.10">
    <property type="entry name" value="Tetratricopeptide repeat domain"/>
    <property type="match status" value="1"/>
</dbReference>
<feature type="repeat" description="TPR" evidence="1">
    <location>
        <begin position="143"/>
        <end position="176"/>
    </location>
</feature>
<evidence type="ECO:0000313" key="3">
    <source>
        <dbReference type="Proteomes" id="UP000250079"/>
    </source>
</evidence>
<dbReference type="Pfam" id="PF13432">
    <property type="entry name" value="TPR_16"/>
    <property type="match status" value="1"/>
</dbReference>
<dbReference type="SMART" id="SM00028">
    <property type="entry name" value="TPR"/>
    <property type="match status" value="2"/>
</dbReference>
<keyword evidence="1" id="KW-0802">TPR repeat</keyword>
<proteinExistence type="predicted"/>
<evidence type="ECO:0000313" key="2">
    <source>
        <dbReference type="EMBL" id="ASJ73382.1"/>
    </source>
</evidence>
<keyword evidence="3" id="KW-1185">Reference proteome</keyword>
<dbReference type="AlphaFoldDB" id="A0A2Z2NPH0"/>
<dbReference type="PROSITE" id="PS50005">
    <property type="entry name" value="TPR"/>
    <property type="match status" value="1"/>
</dbReference>
<dbReference type="RefSeq" id="WP_088918584.1">
    <property type="nucleotide sequence ID" value="NZ_CP018632.1"/>
</dbReference>
<protein>
    <submittedName>
        <fullName evidence="2">Uncharacterized protein</fullName>
    </submittedName>
</protein>
<gene>
    <name evidence="2" type="ORF">IMCC3135_16500</name>
</gene>
<dbReference type="InterPro" id="IPR011990">
    <property type="entry name" value="TPR-like_helical_dom_sf"/>
</dbReference>
<dbReference type="InterPro" id="IPR019734">
    <property type="entry name" value="TPR_rpt"/>
</dbReference>
<organism evidence="2 3">
    <name type="scientific">Granulosicoccus antarcticus IMCC3135</name>
    <dbReference type="NCBI Taxonomy" id="1192854"/>
    <lineage>
        <taxon>Bacteria</taxon>
        <taxon>Pseudomonadati</taxon>
        <taxon>Pseudomonadota</taxon>
        <taxon>Gammaproteobacteria</taxon>
        <taxon>Chromatiales</taxon>
        <taxon>Granulosicoccaceae</taxon>
        <taxon>Granulosicoccus</taxon>
    </lineage>
</organism>